<evidence type="ECO:0000313" key="1">
    <source>
        <dbReference type="EMBL" id="KAF5181119.1"/>
    </source>
</evidence>
<name>A0A7J6V7M5_THATH</name>
<proteinExistence type="predicted"/>
<reference evidence="1 2" key="1">
    <citation type="submission" date="2020-06" db="EMBL/GenBank/DDBJ databases">
        <title>Transcriptomic and genomic resources for Thalictrum thalictroides and T. hernandezii: Facilitating candidate gene discovery in an emerging model plant lineage.</title>
        <authorList>
            <person name="Arias T."/>
            <person name="Riano-Pachon D.M."/>
            <person name="Di Stilio V.S."/>
        </authorList>
    </citation>
    <scope>NUCLEOTIDE SEQUENCE [LARGE SCALE GENOMIC DNA]</scope>
    <source>
        <strain evidence="2">cv. WT478/WT964</strain>
        <tissue evidence="1">Leaves</tissue>
    </source>
</reference>
<dbReference type="EMBL" id="JABWDY010036556">
    <property type="protein sequence ID" value="KAF5181119.1"/>
    <property type="molecule type" value="Genomic_DNA"/>
</dbReference>
<evidence type="ECO:0000313" key="2">
    <source>
        <dbReference type="Proteomes" id="UP000554482"/>
    </source>
</evidence>
<dbReference type="AlphaFoldDB" id="A0A7J6V7M5"/>
<sequence>MCDRVLLPMVAWCDLSYPINSHDATSTAVNWRPSFGGRYLFLAGLEVILSWLVGRCLLDRHGTRPLSLGRKAAVSWQLLGQSSNT</sequence>
<accession>A0A7J6V7M5</accession>
<gene>
    <name evidence="1" type="ORF">FRX31_029291</name>
</gene>
<protein>
    <submittedName>
        <fullName evidence="1">Uncharacterized protein</fullName>
    </submittedName>
</protein>
<keyword evidence="2" id="KW-1185">Reference proteome</keyword>
<comment type="caution">
    <text evidence="1">The sequence shown here is derived from an EMBL/GenBank/DDBJ whole genome shotgun (WGS) entry which is preliminary data.</text>
</comment>
<dbReference type="Proteomes" id="UP000554482">
    <property type="component" value="Unassembled WGS sequence"/>
</dbReference>
<organism evidence="1 2">
    <name type="scientific">Thalictrum thalictroides</name>
    <name type="common">Rue-anemone</name>
    <name type="synonym">Anemone thalictroides</name>
    <dbReference type="NCBI Taxonomy" id="46969"/>
    <lineage>
        <taxon>Eukaryota</taxon>
        <taxon>Viridiplantae</taxon>
        <taxon>Streptophyta</taxon>
        <taxon>Embryophyta</taxon>
        <taxon>Tracheophyta</taxon>
        <taxon>Spermatophyta</taxon>
        <taxon>Magnoliopsida</taxon>
        <taxon>Ranunculales</taxon>
        <taxon>Ranunculaceae</taxon>
        <taxon>Thalictroideae</taxon>
        <taxon>Thalictrum</taxon>
    </lineage>
</organism>